<feature type="compositionally biased region" description="Polar residues" evidence="1">
    <location>
        <begin position="151"/>
        <end position="166"/>
    </location>
</feature>
<feature type="compositionally biased region" description="Low complexity" evidence="1">
    <location>
        <begin position="84"/>
        <end position="107"/>
    </location>
</feature>
<dbReference type="Proteomes" id="UP000772434">
    <property type="component" value="Unassembled WGS sequence"/>
</dbReference>
<feature type="region of interest" description="Disordered" evidence="1">
    <location>
        <begin position="151"/>
        <end position="224"/>
    </location>
</feature>
<keyword evidence="3" id="KW-1185">Reference proteome</keyword>
<dbReference type="EMBL" id="JADNRY010000006">
    <property type="protein sequence ID" value="KAF9076662.1"/>
    <property type="molecule type" value="Genomic_DNA"/>
</dbReference>
<protein>
    <submittedName>
        <fullName evidence="2">Uncharacterized protein</fullName>
    </submittedName>
</protein>
<feature type="region of interest" description="Disordered" evidence="1">
    <location>
        <begin position="863"/>
        <end position="888"/>
    </location>
</feature>
<reference evidence="2" key="1">
    <citation type="submission" date="2020-11" db="EMBL/GenBank/DDBJ databases">
        <authorList>
            <consortium name="DOE Joint Genome Institute"/>
            <person name="Ahrendt S."/>
            <person name="Riley R."/>
            <person name="Andreopoulos W."/>
            <person name="Labutti K."/>
            <person name="Pangilinan J."/>
            <person name="Ruiz-Duenas F.J."/>
            <person name="Barrasa J.M."/>
            <person name="Sanchez-Garcia M."/>
            <person name="Camarero S."/>
            <person name="Miyauchi S."/>
            <person name="Serrano A."/>
            <person name="Linde D."/>
            <person name="Babiker R."/>
            <person name="Drula E."/>
            <person name="Ayuso-Fernandez I."/>
            <person name="Pacheco R."/>
            <person name="Padilla G."/>
            <person name="Ferreira P."/>
            <person name="Barriuso J."/>
            <person name="Kellner H."/>
            <person name="Castanera R."/>
            <person name="Alfaro M."/>
            <person name="Ramirez L."/>
            <person name="Pisabarro A.G."/>
            <person name="Kuo A."/>
            <person name="Tritt A."/>
            <person name="Lipzen A."/>
            <person name="He G."/>
            <person name="Yan M."/>
            <person name="Ng V."/>
            <person name="Cullen D."/>
            <person name="Martin F."/>
            <person name="Rosso M.-N."/>
            <person name="Henrissat B."/>
            <person name="Hibbett D."/>
            <person name="Martinez A.T."/>
            <person name="Grigoriev I.V."/>
        </authorList>
    </citation>
    <scope>NUCLEOTIDE SEQUENCE</scope>
    <source>
        <strain evidence="2">AH 40177</strain>
    </source>
</reference>
<evidence type="ECO:0000256" key="1">
    <source>
        <dbReference type="SAM" id="MobiDB-lite"/>
    </source>
</evidence>
<feature type="compositionally biased region" description="Polar residues" evidence="1">
    <location>
        <begin position="941"/>
        <end position="959"/>
    </location>
</feature>
<dbReference type="AlphaFoldDB" id="A0A9P5Q9D1"/>
<feature type="region of interest" description="Disordered" evidence="1">
    <location>
        <begin position="350"/>
        <end position="418"/>
    </location>
</feature>
<feature type="region of interest" description="Disordered" evidence="1">
    <location>
        <begin position="632"/>
        <end position="657"/>
    </location>
</feature>
<feature type="region of interest" description="Disordered" evidence="1">
    <location>
        <begin position="462"/>
        <end position="510"/>
    </location>
</feature>
<proteinExistence type="predicted"/>
<name>A0A9P5Q9D1_9AGAR</name>
<feature type="compositionally biased region" description="Low complexity" evidence="1">
    <location>
        <begin position="960"/>
        <end position="975"/>
    </location>
</feature>
<sequence>MQNNIQTPVNPDRRALPQGWTECYNSQKDTWYYVQTDVIPARISYYHPATETYAEGNHSIPSSTSTSSSHQQFCSDSKDEQKTGSPSTYAGPSAAGGSTASSSTIPIPVNPELKNAALPLTSAPNTADLTSPPEYSAYSKVSNEQLQVDISQSAQSPELEGDTSTLPPGYTNFPVVAKPPSPPNVESPQSALTEINRPPSVVSASINSRPASIGVSPPSRTSVTPPVAVYHSDSASRPFVNVLPSPPATASIPSPEAMTPAQKLYASAFTVRPSISSNQGSGRISVSAPTVHLSSDSHLPPTISLPTNTYSNPISQSANSFYKTGIFQNLNRPGRGSSYHADSLNQSPTISLISSRPTQPVSSPQSQKIEYQHTTNSAPTASRPRPTTVPSVTLVAHPPNTDVSNSTSQISPPPTPTMQGQIGVSGISYNVPTAASTPMTATSTSSVSPVTHLHPSLAQINSAVSPSPSLASVPQSPSAPHRPPYHNSTSLPILPSHNAHQPRLSSSSNTNTVLLNMGKVAGRYAGRAALRYAGRLAVGSILGTNPTLLSPFSNSNLFDANSLNALNSSLANLDVTSTGIDMSQFQAAFQGIPGTDYQGIIASIGQQGQSNPLPGVNYHAIIKALMKIQHAASQGQSQAHPHTLSSSGPTNVNPNPNVTNSDYQAIVNAQAQQIQQMQAMMGTLNLQQQSNIQSGYNPGVPGQLHTQVHPHVQHTSPLSPTHPIMNTLNSQNNVQSGQNFDVAGQSHAQVRPQTQIFNTTSTTMNLQQQQNNVQSGYNPSFAGQSHAQVSTHSTSMQSPQPIQAQLPVTHPQHYQQAVPTHQPPPVYSTSLPPAQPAPSPQISHAHGSFTSVLNTVQHGLMNAMHSQSPGSTSHSGPSGSGSGGSSSLLSTIEHQVLHSAEHSAEHEASSLWHQYEHSQSQTQSSSDTGSTGQSSSDPSQFNPYSGNDGSQNQINGSSPDFNQFGQNGDDNFNDGSNGMYSSTSLTNNQGETFVYDSTAFIDPSSGDFIQNTDSTFIDGDFVDSIDSTNVFDCSGDLLFSSTTDDAGFY</sequence>
<comment type="caution">
    <text evidence="2">The sequence shown here is derived from an EMBL/GenBank/DDBJ whole genome shotgun (WGS) entry which is preliminary data.</text>
</comment>
<feature type="compositionally biased region" description="Polar residues" evidence="1">
    <location>
        <begin position="350"/>
        <end position="380"/>
    </location>
</feature>
<evidence type="ECO:0000313" key="2">
    <source>
        <dbReference type="EMBL" id="KAF9076662.1"/>
    </source>
</evidence>
<evidence type="ECO:0000313" key="3">
    <source>
        <dbReference type="Proteomes" id="UP000772434"/>
    </source>
</evidence>
<organism evidence="2 3">
    <name type="scientific">Rhodocollybia butyracea</name>
    <dbReference type="NCBI Taxonomy" id="206335"/>
    <lineage>
        <taxon>Eukaryota</taxon>
        <taxon>Fungi</taxon>
        <taxon>Dikarya</taxon>
        <taxon>Basidiomycota</taxon>
        <taxon>Agaricomycotina</taxon>
        <taxon>Agaricomycetes</taxon>
        <taxon>Agaricomycetidae</taxon>
        <taxon>Agaricales</taxon>
        <taxon>Marasmiineae</taxon>
        <taxon>Omphalotaceae</taxon>
        <taxon>Rhodocollybia</taxon>
    </lineage>
</organism>
<accession>A0A9P5Q9D1</accession>
<feature type="region of interest" description="Disordered" evidence="1">
    <location>
        <begin position="56"/>
        <end position="107"/>
    </location>
</feature>
<feature type="compositionally biased region" description="Low complexity" evidence="1">
    <location>
        <begin position="918"/>
        <end position="940"/>
    </location>
</feature>
<feature type="compositionally biased region" description="Low complexity" evidence="1">
    <location>
        <begin position="865"/>
        <end position="877"/>
    </location>
</feature>
<dbReference type="OrthoDB" id="2367685at2759"/>
<feature type="compositionally biased region" description="Low complexity" evidence="1">
    <location>
        <begin position="215"/>
        <end position="224"/>
    </location>
</feature>
<feature type="compositionally biased region" description="Polar residues" evidence="1">
    <location>
        <begin position="771"/>
        <end position="803"/>
    </location>
</feature>
<gene>
    <name evidence="2" type="ORF">BDP27DRAFT_810278</name>
</gene>
<feature type="region of interest" description="Disordered" evidence="1">
    <location>
        <begin position="913"/>
        <end position="984"/>
    </location>
</feature>
<feature type="compositionally biased region" description="Low complexity" evidence="1">
    <location>
        <begin position="462"/>
        <end position="479"/>
    </location>
</feature>
<feature type="region of interest" description="Disordered" evidence="1">
    <location>
        <begin position="771"/>
        <end position="845"/>
    </location>
</feature>